<evidence type="ECO:0000313" key="5">
    <source>
        <dbReference type="EMBL" id="SHH46035.1"/>
    </source>
</evidence>
<dbReference type="SUPFAM" id="SSF46785">
    <property type="entry name" value="Winged helix' DNA-binding domain"/>
    <property type="match status" value="1"/>
</dbReference>
<dbReference type="InterPro" id="IPR008920">
    <property type="entry name" value="TF_FadR/GntR_C"/>
</dbReference>
<organism evidence="5 6">
    <name type="scientific">Desulfofustis glycolicus DSM 9705</name>
    <dbReference type="NCBI Taxonomy" id="1121409"/>
    <lineage>
        <taxon>Bacteria</taxon>
        <taxon>Pseudomonadati</taxon>
        <taxon>Thermodesulfobacteriota</taxon>
        <taxon>Desulfobulbia</taxon>
        <taxon>Desulfobulbales</taxon>
        <taxon>Desulfocapsaceae</taxon>
        <taxon>Desulfofustis</taxon>
    </lineage>
</organism>
<dbReference type="AlphaFoldDB" id="A0A1M5T5K5"/>
<dbReference type="SMART" id="SM00345">
    <property type="entry name" value="HTH_GNTR"/>
    <property type="match status" value="1"/>
</dbReference>
<evidence type="ECO:0000259" key="4">
    <source>
        <dbReference type="PROSITE" id="PS50949"/>
    </source>
</evidence>
<dbReference type="InterPro" id="IPR011711">
    <property type="entry name" value="GntR_C"/>
</dbReference>
<name>A0A1M5T5K5_9BACT</name>
<dbReference type="SMART" id="SM00895">
    <property type="entry name" value="FCD"/>
    <property type="match status" value="1"/>
</dbReference>
<dbReference type="InterPro" id="IPR000524">
    <property type="entry name" value="Tscrpt_reg_HTH_GntR"/>
</dbReference>
<dbReference type="Gene3D" id="1.20.120.530">
    <property type="entry name" value="GntR ligand-binding domain-like"/>
    <property type="match status" value="1"/>
</dbReference>
<dbReference type="CDD" id="cd07377">
    <property type="entry name" value="WHTH_GntR"/>
    <property type="match status" value="1"/>
</dbReference>
<gene>
    <name evidence="5" type="ORF">SAMN02745124_00615</name>
</gene>
<dbReference type="STRING" id="1121409.SAMN02745124_00615"/>
<dbReference type="SUPFAM" id="SSF48008">
    <property type="entry name" value="GntR ligand-binding domain-like"/>
    <property type="match status" value="1"/>
</dbReference>
<keyword evidence="3" id="KW-0804">Transcription</keyword>
<reference evidence="5 6" key="1">
    <citation type="submission" date="2016-11" db="EMBL/GenBank/DDBJ databases">
        <authorList>
            <person name="Jaros S."/>
            <person name="Januszkiewicz K."/>
            <person name="Wedrychowicz H."/>
        </authorList>
    </citation>
    <scope>NUCLEOTIDE SEQUENCE [LARGE SCALE GENOMIC DNA]</scope>
    <source>
        <strain evidence="5 6">DSM 9705</strain>
    </source>
</reference>
<dbReference type="InterPro" id="IPR036390">
    <property type="entry name" value="WH_DNA-bd_sf"/>
</dbReference>
<sequence length="243" mass="27610">MTMEDNVFRAIEQKKVSAQIIDQVKTLIASGKLKPGDALPPERELMKVFNVSRPTLREALNALSTMGFVKMAQRQRTRVRSLVPSNITEPLHRLLKEDMSTSLELIEARTIIERGNARLAARRATDADISRLERSLESMRHKLDNHESVTDDDAEFHIAIAEASHNKIQTHLMFSIYDLLKEKVGLCYVNDEAMEIFKQHQAIVNAIKAHDEELALNSMEEHLAYVESLLNRLISKETAATRP</sequence>
<dbReference type="PANTHER" id="PTHR43537">
    <property type="entry name" value="TRANSCRIPTIONAL REGULATOR, GNTR FAMILY"/>
    <property type="match status" value="1"/>
</dbReference>
<dbReference type="GO" id="GO:0003700">
    <property type="term" value="F:DNA-binding transcription factor activity"/>
    <property type="evidence" value="ECO:0007669"/>
    <property type="project" value="InterPro"/>
</dbReference>
<keyword evidence="2" id="KW-0238">DNA-binding</keyword>
<dbReference type="InterPro" id="IPR036388">
    <property type="entry name" value="WH-like_DNA-bd_sf"/>
</dbReference>
<protein>
    <submittedName>
        <fullName evidence="5">Transcriptional regulator, GntR family</fullName>
    </submittedName>
</protein>
<evidence type="ECO:0000256" key="2">
    <source>
        <dbReference type="ARBA" id="ARBA00023125"/>
    </source>
</evidence>
<dbReference type="Proteomes" id="UP000184139">
    <property type="component" value="Unassembled WGS sequence"/>
</dbReference>
<keyword evidence="1" id="KW-0805">Transcription regulation</keyword>
<evidence type="ECO:0000256" key="3">
    <source>
        <dbReference type="ARBA" id="ARBA00023163"/>
    </source>
</evidence>
<dbReference type="PRINTS" id="PR00035">
    <property type="entry name" value="HTHGNTR"/>
</dbReference>
<feature type="domain" description="HTH gntR-type" evidence="4">
    <location>
        <begin position="14"/>
        <end position="82"/>
    </location>
</feature>
<dbReference type="Pfam" id="PF07729">
    <property type="entry name" value="FCD"/>
    <property type="match status" value="1"/>
</dbReference>
<proteinExistence type="predicted"/>
<dbReference type="Pfam" id="PF00392">
    <property type="entry name" value="GntR"/>
    <property type="match status" value="1"/>
</dbReference>
<dbReference type="Gene3D" id="1.10.10.10">
    <property type="entry name" value="Winged helix-like DNA-binding domain superfamily/Winged helix DNA-binding domain"/>
    <property type="match status" value="1"/>
</dbReference>
<dbReference type="GO" id="GO:0003677">
    <property type="term" value="F:DNA binding"/>
    <property type="evidence" value="ECO:0007669"/>
    <property type="project" value="UniProtKB-KW"/>
</dbReference>
<keyword evidence="6" id="KW-1185">Reference proteome</keyword>
<accession>A0A1M5T5K5</accession>
<dbReference type="PANTHER" id="PTHR43537:SF5">
    <property type="entry name" value="UXU OPERON TRANSCRIPTIONAL REGULATOR"/>
    <property type="match status" value="1"/>
</dbReference>
<evidence type="ECO:0000256" key="1">
    <source>
        <dbReference type="ARBA" id="ARBA00023015"/>
    </source>
</evidence>
<evidence type="ECO:0000313" key="6">
    <source>
        <dbReference type="Proteomes" id="UP000184139"/>
    </source>
</evidence>
<dbReference type="PROSITE" id="PS50949">
    <property type="entry name" value="HTH_GNTR"/>
    <property type="match status" value="1"/>
</dbReference>
<dbReference type="EMBL" id="FQXS01000002">
    <property type="protein sequence ID" value="SHH46035.1"/>
    <property type="molecule type" value="Genomic_DNA"/>
</dbReference>